<organism evidence="9 10">
    <name type="scientific">Ficus carica</name>
    <name type="common">Common fig</name>
    <dbReference type="NCBI Taxonomy" id="3494"/>
    <lineage>
        <taxon>Eukaryota</taxon>
        <taxon>Viridiplantae</taxon>
        <taxon>Streptophyta</taxon>
        <taxon>Embryophyta</taxon>
        <taxon>Tracheophyta</taxon>
        <taxon>Spermatophyta</taxon>
        <taxon>Magnoliopsida</taxon>
        <taxon>eudicotyledons</taxon>
        <taxon>Gunneridae</taxon>
        <taxon>Pentapetalae</taxon>
        <taxon>rosids</taxon>
        <taxon>fabids</taxon>
        <taxon>Rosales</taxon>
        <taxon>Moraceae</taxon>
        <taxon>Ficeae</taxon>
        <taxon>Ficus</taxon>
    </lineage>
</organism>
<keyword evidence="8" id="KW-0813">Transport</keyword>
<keyword evidence="6 8" id="KW-0472">Membrane</keyword>
<keyword evidence="8" id="KW-1003">Cell membrane</keyword>
<feature type="transmembrane region" description="Helical" evidence="8">
    <location>
        <begin position="157"/>
        <end position="174"/>
    </location>
</feature>
<comment type="subcellular location">
    <subcellularLocation>
        <location evidence="8">Cell membrane</location>
        <topology evidence="8">Multi-pass membrane protein</topology>
    </subcellularLocation>
    <subcellularLocation>
        <location evidence="8">Early endosome</location>
    </subcellularLocation>
</comment>
<dbReference type="Pfam" id="PF05653">
    <property type="entry name" value="Mg_trans_NIPA"/>
    <property type="match status" value="1"/>
</dbReference>
<dbReference type="PANTHER" id="PTHR12570">
    <property type="match status" value="1"/>
</dbReference>
<name>A0AA88CZR2_FICCA</name>
<dbReference type="InterPro" id="IPR008521">
    <property type="entry name" value="Mg_trans_NIPA"/>
</dbReference>
<feature type="transmembrane region" description="Helical" evidence="8">
    <location>
        <begin position="257"/>
        <end position="278"/>
    </location>
</feature>
<comment type="similarity">
    <text evidence="1 8">Belongs to the NIPA (TC 2.A.7) family.</text>
</comment>
<proteinExistence type="inferred from homology"/>
<keyword evidence="3 8" id="KW-0812">Transmembrane</keyword>
<feature type="transmembrane region" description="Helical" evidence="8">
    <location>
        <begin position="133"/>
        <end position="151"/>
    </location>
</feature>
<evidence type="ECO:0000313" key="9">
    <source>
        <dbReference type="EMBL" id="GMN36027.1"/>
    </source>
</evidence>
<keyword evidence="5 8" id="KW-1133">Transmembrane helix</keyword>
<protein>
    <recommendedName>
        <fullName evidence="8">Probable magnesium transporter</fullName>
    </recommendedName>
</protein>
<dbReference type="EMBL" id="BTGU01000005">
    <property type="protein sequence ID" value="GMN36027.1"/>
    <property type="molecule type" value="Genomic_DNA"/>
</dbReference>
<dbReference type="GO" id="GO:0005886">
    <property type="term" value="C:plasma membrane"/>
    <property type="evidence" value="ECO:0007669"/>
    <property type="project" value="UniProtKB-SubCell"/>
</dbReference>
<feature type="transmembrane region" description="Helical" evidence="8">
    <location>
        <begin position="225"/>
        <end position="245"/>
    </location>
</feature>
<comment type="function">
    <text evidence="7 8">Acts as a Mg(2+) transporter. Can also transport other divalent cations such as Fe(2+), Sr(2+), Ba(2+), Mn(2+) and Co(2+) but to a much less extent than Mg(2+).</text>
</comment>
<accession>A0AA88CZR2</accession>
<evidence type="ECO:0000256" key="7">
    <source>
        <dbReference type="ARBA" id="ARBA00025284"/>
    </source>
</evidence>
<dbReference type="GO" id="GO:0005769">
    <property type="term" value="C:early endosome"/>
    <property type="evidence" value="ECO:0007669"/>
    <property type="project" value="UniProtKB-SubCell"/>
</dbReference>
<dbReference type="InterPro" id="IPR037185">
    <property type="entry name" value="EmrE-like"/>
</dbReference>
<feature type="transmembrane region" description="Helical" evidence="8">
    <location>
        <begin position="77"/>
        <end position="97"/>
    </location>
</feature>
<dbReference type="PANTHER" id="PTHR12570:SF65">
    <property type="entry name" value="MAGNESIUM TRANSPORTER NIPA9-RELATED"/>
    <property type="match status" value="1"/>
</dbReference>
<evidence type="ECO:0000256" key="8">
    <source>
        <dbReference type="RuleBase" id="RU363078"/>
    </source>
</evidence>
<dbReference type="Gramene" id="FCD_00003750-RA">
    <property type="protein sequence ID" value="FCD_00003750-RA:cds"/>
    <property type="gene ID" value="FCD_00003750"/>
</dbReference>
<evidence type="ECO:0000256" key="5">
    <source>
        <dbReference type="ARBA" id="ARBA00022989"/>
    </source>
</evidence>
<dbReference type="SUPFAM" id="SSF103481">
    <property type="entry name" value="Multidrug resistance efflux transporter EmrE"/>
    <property type="match status" value="2"/>
</dbReference>
<evidence type="ECO:0000256" key="6">
    <source>
        <dbReference type="ARBA" id="ARBA00023136"/>
    </source>
</evidence>
<dbReference type="Gene3D" id="1.10.3730.20">
    <property type="match status" value="1"/>
</dbReference>
<dbReference type="FunFam" id="1.10.3730.20:FF:000006">
    <property type="entry name" value="Probable magnesium transporter"/>
    <property type="match status" value="1"/>
</dbReference>
<evidence type="ECO:0000256" key="2">
    <source>
        <dbReference type="ARBA" id="ARBA00011738"/>
    </source>
</evidence>
<keyword evidence="4 8" id="KW-0967">Endosome</keyword>
<dbReference type="Proteomes" id="UP001187192">
    <property type="component" value="Unassembled WGS sequence"/>
</dbReference>
<keyword evidence="8" id="KW-0460">Magnesium</keyword>
<sequence length="368" mass="39784">MWESICLTLAATAGNNIGKVFQKKGTVILPPLSFKLKAISPVIRAYAFNKAWLIGFLMDIFGALLMLRALSLAPVSVIQPVSGCGLAILSIFSHFYLKETMNAIDWMGITLAGIGTIGVGAGGEEQKASAISIYHLPWLAIIVATLFVGTLSYASSNLSIVTALWSAVLLNGWLRIYKRQRREQELMEYEVVEEIIYGLESGVLFGMASVISKMGFVFLEQGFPRMLVPICISISICCSGTGFYYQTRGLKHGRAIVVSTCAAVASIVTGVLAGMLALGERLPSAPTARLSLLLGWLLIILGVVLLVSSSRLARLLPRQLRRLVQSGVDRNFGVRQTGSIRVRESNPSTVIQAATLHHLMASPSKEKA</sequence>
<feature type="transmembrane region" description="Helical" evidence="8">
    <location>
        <begin position="195"/>
        <end position="219"/>
    </location>
</feature>
<dbReference type="GO" id="GO:0015095">
    <property type="term" value="F:magnesium ion transmembrane transporter activity"/>
    <property type="evidence" value="ECO:0007669"/>
    <property type="project" value="UniProtKB-UniRule"/>
</dbReference>
<dbReference type="AlphaFoldDB" id="A0AA88CZR2"/>
<evidence type="ECO:0000256" key="3">
    <source>
        <dbReference type="ARBA" id="ARBA00022692"/>
    </source>
</evidence>
<evidence type="ECO:0000256" key="4">
    <source>
        <dbReference type="ARBA" id="ARBA00022753"/>
    </source>
</evidence>
<comment type="caution">
    <text evidence="9">The sequence shown here is derived from an EMBL/GenBank/DDBJ whole genome shotgun (WGS) entry which is preliminary data.</text>
</comment>
<comment type="subunit">
    <text evidence="2 8">Homodimer.</text>
</comment>
<gene>
    <name evidence="9" type="ORF">TIFTF001_005700</name>
</gene>
<reference evidence="9" key="1">
    <citation type="submission" date="2023-07" db="EMBL/GenBank/DDBJ databases">
        <title>draft genome sequence of fig (Ficus carica).</title>
        <authorList>
            <person name="Takahashi T."/>
            <person name="Nishimura K."/>
        </authorList>
    </citation>
    <scope>NUCLEOTIDE SEQUENCE</scope>
</reference>
<keyword evidence="10" id="KW-1185">Reference proteome</keyword>
<evidence type="ECO:0000256" key="1">
    <source>
        <dbReference type="ARBA" id="ARBA00007001"/>
    </source>
</evidence>
<feature type="transmembrane region" description="Helical" evidence="8">
    <location>
        <begin position="290"/>
        <end position="313"/>
    </location>
</feature>
<keyword evidence="8" id="KW-0406">Ion transport</keyword>
<evidence type="ECO:0000313" key="10">
    <source>
        <dbReference type="Proteomes" id="UP001187192"/>
    </source>
</evidence>
<feature type="transmembrane region" description="Helical" evidence="8">
    <location>
        <begin position="51"/>
        <end position="70"/>
    </location>
</feature>